<evidence type="ECO:0000259" key="7">
    <source>
        <dbReference type="Pfam" id="PF01138"/>
    </source>
</evidence>
<dbReference type="GO" id="GO:0000177">
    <property type="term" value="C:cytoplasmic exosome (RNase complex)"/>
    <property type="evidence" value="ECO:0007669"/>
    <property type="project" value="TreeGrafter"/>
</dbReference>
<reference evidence="9 10" key="1">
    <citation type="journal article" date="2019" name="Sci. Rep.">
        <title>Comparative genomics of chytrid fungi reveal insights into the obligate biotrophic and pathogenic lifestyle of Synchytrium endobioticum.</title>
        <authorList>
            <person name="van de Vossenberg B.T.L.H."/>
            <person name="Warris S."/>
            <person name="Nguyen H.D.T."/>
            <person name="van Gent-Pelzer M.P.E."/>
            <person name="Joly D.L."/>
            <person name="van de Geest H.C."/>
            <person name="Bonants P.J.M."/>
            <person name="Smith D.S."/>
            <person name="Levesque C.A."/>
            <person name="van der Lee T.A.J."/>
        </authorList>
    </citation>
    <scope>NUCLEOTIDE SEQUENCE [LARGE SCALE GENOMIC DNA]</scope>
    <source>
        <strain evidence="9 10">JEL517</strain>
    </source>
</reference>
<keyword evidence="5" id="KW-0271">Exosome</keyword>
<evidence type="ECO:0000256" key="3">
    <source>
        <dbReference type="ARBA" id="ARBA00006678"/>
    </source>
</evidence>
<evidence type="ECO:0000256" key="5">
    <source>
        <dbReference type="ARBA" id="ARBA00022835"/>
    </source>
</evidence>
<gene>
    <name evidence="9" type="ORF">SmJEL517_g02288</name>
</gene>
<dbReference type="GO" id="GO:0034476">
    <property type="term" value="P:U5 snRNA 3'-end processing"/>
    <property type="evidence" value="ECO:0007669"/>
    <property type="project" value="TreeGrafter"/>
</dbReference>
<sequence length="324" mass="35551">MPGLISVSERDYIVNGVVANIRADGRKRHEFRPIVLETGVISQASGSSRIKLDTTDILVGIKFEVETFGSRSDDEDASHEDGVEASAAATLEEDLQDDASQDRGRVVCNVECSPSASRSSDRKELDNMATEYSEFMNRVLNAPHGGIDLKALLIVPKTSCWVIYIDVLVLDMGGNLLDTIFLATRAALQNARMPKVMLEQVGGRYEYDVSDEETEIVKGWEDIPIAITYCKIGDRFVVDPTIMEEICTESKFIVGVNRHGRLCAVQKGGLGSISPNLMVSILQSAPKVGLGLLGDLERCLNAESQRINNKLDPIGFLEEHGFMQ</sequence>
<dbReference type="RefSeq" id="XP_031025857.1">
    <property type="nucleotide sequence ID" value="XM_031168216.1"/>
</dbReference>
<dbReference type="InterPro" id="IPR020568">
    <property type="entry name" value="Ribosomal_Su5_D2-typ_SF"/>
</dbReference>
<protein>
    <recommendedName>
        <fullName evidence="6">Ribosomal RNA-processing protein 42</fullName>
    </recommendedName>
</protein>
<comment type="caution">
    <text evidence="9">The sequence shown here is derived from an EMBL/GenBank/DDBJ whole genome shotgun (WGS) entry which is preliminary data.</text>
</comment>
<dbReference type="InterPro" id="IPR036345">
    <property type="entry name" value="ExoRNase_PH_dom2_sf"/>
</dbReference>
<evidence type="ECO:0000256" key="2">
    <source>
        <dbReference type="ARBA" id="ARBA00004604"/>
    </source>
</evidence>
<proteinExistence type="inferred from homology"/>
<dbReference type="GO" id="GO:0071028">
    <property type="term" value="P:nuclear mRNA surveillance"/>
    <property type="evidence" value="ECO:0007669"/>
    <property type="project" value="TreeGrafter"/>
</dbReference>
<dbReference type="Pfam" id="PF03725">
    <property type="entry name" value="RNase_PH_C"/>
    <property type="match status" value="1"/>
</dbReference>
<dbReference type="PANTHER" id="PTHR11097">
    <property type="entry name" value="EXOSOME COMPLEX EXONUCLEASE RIBOSOMAL RNA PROCESSING PROTEIN"/>
    <property type="match status" value="1"/>
</dbReference>
<dbReference type="Pfam" id="PF01138">
    <property type="entry name" value="RNase_PH"/>
    <property type="match status" value="1"/>
</dbReference>
<feature type="domain" description="Exoribonuclease phosphorolytic" evidence="8">
    <location>
        <begin position="222"/>
        <end position="285"/>
    </location>
</feature>
<dbReference type="CDD" id="cd11367">
    <property type="entry name" value="RNase_PH_RRP42"/>
    <property type="match status" value="1"/>
</dbReference>
<dbReference type="GO" id="GO:0035925">
    <property type="term" value="F:mRNA 3'-UTR AU-rich region binding"/>
    <property type="evidence" value="ECO:0007669"/>
    <property type="project" value="TreeGrafter"/>
</dbReference>
<keyword evidence="4" id="KW-0963">Cytoplasm</keyword>
<dbReference type="GO" id="GO:0034475">
    <property type="term" value="P:U4 snRNA 3'-end processing"/>
    <property type="evidence" value="ECO:0007669"/>
    <property type="project" value="TreeGrafter"/>
</dbReference>
<comment type="subcellular location">
    <subcellularLocation>
        <location evidence="1">Cytoplasm</location>
    </subcellularLocation>
    <subcellularLocation>
        <location evidence="2">Nucleus</location>
        <location evidence="2">Nucleolus</location>
    </subcellularLocation>
</comment>
<evidence type="ECO:0000256" key="4">
    <source>
        <dbReference type="ARBA" id="ARBA00022490"/>
    </source>
</evidence>
<dbReference type="GO" id="GO:0005730">
    <property type="term" value="C:nucleolus"/>
    <property type="evidence" value="ECO:0007669"/>
    <property type="project" value="UniProtKB-SubCell"/>
</dbReference>
<dbReference type="GO" id="GO:0000176">
    <property type="term" value="C:nuclear exosome (RNase complex)"/>
    <property type="evidence" value="ECO:0007669"/>
    <property type="project" value="TreeGrafter"/>
</dbReference>
<feature type="domain" description="Exoribonuclease phosphorolytic" evidence="7">
    <location>
        <begin position="30"/>
        <end position="194"/>
    </location>
</feature>
<accession>A0A507C1D3</accession>
<dbReference type="InterPro" id="IPR001247">
    <property type="entry name" value="ExoRNase_PH_dom1"/>
</dbReference>
<dbReference type="InterPro" id="IPR015847">
    <property type="entry name" value="ExoRNase_PH_dom2"/>
</dbReference>
<comment type="similarity">
    <text evidence="3">Belongs to the RNase PH family.</text>
</comment>
<dbReference type="GO" id="GO:0016075">
    <property type="term" value="P:rRNA catabolic process"/>
    <property type="evidence" value="ECO:0007669"/>
    <property type="project" value="TreeGrafter"/>
</dbReference>
<dbReference type="Proteomes" id="UP000319731">
    <property type="component" value="Unassembled WGS sequence"/>
</dbReference>
<evidence type="ECO:0000256" key="1">
    <source>
        <dbReference type="ARBA" id="ARBA00004496"/>
    </source>
</evidence>
<dbReference type="AlphaFoldDB" id="A0A507C1D3"/>
<dbReference type="InterPro" id="IPR027408">
    <property type="entry name" value="PNPase/RNase_PH_dom_sf"/>
</dbReference>
<evidence type="ECO:0000256" key="6">
    <source>
        <dbReference type="ARBA" id="ARBA00042523"/>
    </source>
</evidence>
<dbReference type="GeneID" id="42003513"/>
<evidence type="ECO:0000313" key="9">
    <source>
        <dbReference type="EMBL" id="TPX35330.1"/>
    </source>
</evidence>
<dbReference type="SUPFAM" id="SSF55666">
    <property type="entry name" value="Ribonuclease PH domain 2-like"/>
    <property type="match status" value="1"/>
</dbReference>
<dbReference type="PANTHER" id="PTHR11097:SF8">
    <property type="entry name" value="EXOSOME COMPLEX COMPONENT RRP42"/>
    <property type="match status" value="1"/>
</dbReference>
<organism evidence="9 10">
    <name type="scientific">Synchytrium microbalum</name>
    <dbReference type="NCBI Taxonomy" id="1806994"/>
    <lineage>
        <taxon>Eukaryota</taxon>
        <taxon>Fungi</taxon>
        <taxon>Fungi incertae sedis</taxon>
        <taxon>Chytridiomycota</taxon>
        <taxon>Chytridiomycota incertae sedis</taxon>
        <taxon>Chytridiomycetes</taxon>
        <taxon>Synchytriales</taxon>
        <taxon>Synchytriaceae</taxon>
        <taxon>Synchytrium</taxon>
    </lineage>
</organism>
<dbReference type="OrthoDB" id="272245at2759"/>
<evidence type="ECO:0000313" key="10">
    <source>
        <dbReference type="Proteomes" id="UP000319731"/>
    </source>
</evidence>
<dbReference type="GO" id="GO:0071035">
    <property type="term" value="P:nuclear polyadenylation-dependent rRNA catabolic process"/>
    <property type="evidence" value="ECO:0007669"/>
    <property type="project" value="TreeGrafter"/>
</dbReference>
<dbReference type="GO" id="GO:0071038">
    <property type="term" value="P:TRAMP-dependent tRNA surveillance pathway"/>
    <property type="evidence" value="ECO:0007669"/>
    <property type="project" value="TreeGrafter"/>
</dbReference>
<dbReference type="InterPro" id="IPR050590">
    <property type="entry name" value="Exosome_comp_Rrp42_subfam"/>
</dbReference>
<dbReference type="SUPFAM" id="SSF54211">
    <property type="entry name" value="Ribosomal protein S5 domain 2-like"/>
    <property type="match status" value="1"/>
</dbReference>
<dbReference type="GO" id="GO:0000467">
    <property type="term" value="P:exonucleolytic trimming to generate mature 3'-end of 5.8S rRNA from tricistronic rRNA transcript (SSU-rRNA, 5.8S rRNA, LSU-rRNA)"/>
    <property type="evidence" value="ECO:0007669"/>
    <property type="project" value="TreeGrafter"/>
</dbReference>
<evidence type="ECO:0000259" key="8">
    <source>
        <dbReference type="Pfam" id="PF03725"/>
    </source>
</evidence>
<dbReference type="STRING" id="1806994.A0A507C1D3"/>
<dbReference type="Gene3D" id="3.30.230.70">
    <property type="entry name" value="GHMP Kinase, N-terminal domain"/>
    <property type="match status" value="1"/>
</dbReference>
<keyword evidence="10" id="KW-1185">Reference proteome</keyword>
<dbReference type="GO" id="GO:0034473">
    <property type="term" value="P:U1 snRNA 3'-end processing"/>
    <property type="evidence" value="ECO:0007669"/>
    <property type="project" value="TreeGrafter"/>
</dbReference>
<name>A0A507C1D3_9FUNG</name>
<dbReference type="EMBL" id="QEAO01000009">
    <property type="protein sequence ID" value="TPX35330.1"/>
    <property type="molecule type" value="Genomic_DNA"/>
</dbReference>